<dbReference type="RefSeq" id="WP_131450050.1">
    <property type="nucleotide sequence ID" value="NZ_SJZI01000046.1"/>
</dbReference>
<dbReference type="InterPro" id="IPR011990">
    <property type="entry name" value="TPR-like_helical_dom_sf"/>
</dbReference>
<accession>A0A4R1B5H9</accession>
<organism evidence="2 3">
    <name type="scientific">Flaviaesturariibacter flavus</name>
    <dbReference type="NCBI Taxonomy" id="2502780"/>
    <lineage>
        <taxon>Bacteria</taxon>
        <taxon>Pseudomonadati</taxon>
        <taxon>Bacteroidota</taxon>
        <taxon>Chitinophagia</taxon>
        <taxon>Chitinophagales</taxon>
        <taxon>Chitinophagaceae</taxon>
        <taxon>Flaviaestuariibacter</taxon>
    </lineage>
</organism>
<reference evidence="2 3" key="1">
    <citation type="submission" date="2019-03" db="EMBL/GenBank/DDBJ databases">
        <authorList>
            <person name="Kim M.K.M."/>
        </authorList>
    </citation>
    <scope>NUCLEOTIDE SEQUENCE [LARGE SCALE GENOMIC DNA]</scope>
    <source>
        <strain evidence="2 3">17J68-12</strain>
    </source>
</reference>
<name>A0A4R1B5H9_9BACT</name>
<dbReference type="OrthoDB" id="614457at2"/>
<dbReference type="InterPro" id="IPR041662">
    <property type="entry name" value="SusD-like_2"/>
</dbReference>
<evidence type="ECO:0000313" key="3">
    <source>
        <dbReference type="Proteomes" id="UP000295334"/>
    </source>
</evidence>
<comment type="caution">
    <text evidence="2">The sequence shown here is derived from an EMBL/GenBank/DDBJ whole genome shotgun (WGS) entry which is preliminary data.</text>
</comment>
<dbReference type="Pfam" id="PF12771">
    <property type="entry name" value="SusD-like_2"/>
    <property type="match status" value="1"/>
</dbReference>
<keyword evidence="2" id="KW-0449">Lipoprotein</keyword>
<keyword evidence="3" id="KW-1185">Reference proteome</keyword>
<gene>
    <name evidence="2" type="ORF">EPD60_13480</name>
</gene>
<evidence type="ECO:0000256" key="1">
    <source>
        <dbReference type="SAM" id="MobiDB-lite"/>
    </source>
</evidence>
<dbReference type="Proteomes" id="UP000295334">
    <property type="component" value="Unassembled WGS sequence"/>
</dbReference>
<dbReference type="PROSITE" id="PS51257">
    <property type="entry name" value="PROKAR_LIPOPROTEIN"/>
    <property type="match status" value="1"/>
</dbReference>
<dbReference type="SUPFAM" id="SSF48452">
    <property type="entry name" value="TPR-like"/>
    <property type="match status" value="1"/>
</dbReference>
<sequence>MKHIIKGSFILASALMLGGCKKFVDVNQNVNNLTSAPAEQVFSGALGYTYDVQVSTNVMIVPGTWAGIYAHSTSFTGGGTEKTYDFTANNFNAFSSIYDVLNDYQYVKDNADKSNSSVLREPADVMQCYLFQMLVDMYGNVPYSEALKGVANTTPKYDDQKAIYEDLVKRLDSSMARMKRTTWPSENRLVRQDVLFGLDKDSWIRFANTIKLRILLRQSYIAGRDAYITTNINNTIANGYLQTNAAVRPGYANTAGKLNTFYSNFGYDEVGTVNSNYNYRKMNAVIVNWLKTSITTTPPTPPSSTTPAANSSADTFRLERLVAPKPNSAGAPNDFVGVPLGSTSGFGTGATSAIGPFAITLGEGNHPGFLMLAAESYFLQAEAAQRYSIMFGGMDAKALYQMGVHSHFWTVADPFSDGATPNEGEDYASRYLARTGTRADNINFDLSVNKIRAIQIQKWVSLVHINGLEAWSEYRRTNGTPEVNVPQLPKTIGSTSNPEPNRYLIPQTELNTNSANAPRNDRFARLFWDVN</sequence>
<dbReference type="EMBL" id="SJZI01000046">
    <property type="protein sequence ID" value="TCJ13394.1"/>
    <property type="molecule type" value="Genomic_DNA"/>
</dbReference>
<dbReference type="AlphaFoldDB" id="A0A4R1B5H9"/>
<proteinExistence type="predicted"/>
<dbReference type="Gene3D" id="1.25.40.390">
    <property type="match status" value="1"/>
</dbReference>
<evidence type="ECO:0000313" key="2">
    <source>
        <dbReference type="EMBL" id="TCJ13394.1"/>
    </source>
</evidence>
<protein>
    <submittedName>
        <fullName evidence="2">SusD/RagB family nutrient-binding outer membrane lipoprotein</fullName>
    </submittedName>
</protein>
<dbReference type="InterPro" id="IPR024302">
    <property type="entry name" value="SusD-like"/>
</dbReference>
<feature type="region of interest" description="Disordered" evidence="1">
    <location>
        <begin position="480"/>
        <end position="501"/>
    </location>
</feature>
<dbReference type="Pfam" id="PF12741">
    <property type="entry name" value="SusD-like"/>
    <property type="match status" value="1"/>
</dbReference>